<evidence type="ECO:0000259" key="1">
    <source>
        <dbReference type="Pfam" id="PF03435"/>
    </source>
</evidence>
<comment type="caution">
    <text evidence="2">The sequence shown here is derived from an EMBL/GenBank/DDBJ whole genome shotgun (WGS) entry which is preliminary data.</text>
</comment>
<dbReference type="InterPro" id="IPR005097">
    <property type="entry name" value="Sacchrp_dh_NADP-bd"/>
</dbReference>
<dbReference type="Gene3D" id="3.30.360.10">
    <property type="entry name" value="Dihydrodipicolinate Reductase, domain 2"/>
    <property type="match status" value="1"/>
</dbReference>
<dbReference type="EMBL" id="JACXIZ010000025">
    <property type="protein sequence ID" value="MBD2846526.1"/>
    <property type="molecule type" value="Genomic_DNA"/>
</dbReference>
<dbReference type="PANTHER" id="PTHR43796">
    <property type="entry name" value="CARBOXYNORSPERMIDINE SYNTHASE"/>
    <property type="match status" value="1"/>
</dbReference>
<proteinExistence type="predicted"/>
<dbReference type="SUPFAM" id="SSF51735">
    <property type="entry name" value="NAD(P)-binding Rossmann-fold domains"/>
    <property type="match status" value="1"/>
</dbReference>
<dbReference type="InterPro" id="IPR036291">
    <property type="entry name" value="NAD(P)-bd_dom_sf"/>
</dbReference>
<dbReference type="PANTHER" id="PTHR43796:SF2">
    <property type="entry name" value="CARBOXYNORSPERMIDINE SYNTHASE"/>
    <property type="match status" value="1"/>
</dbReference>
<organism evidence="2 3">
    <name type="scientific">Paenibacillus sabuli</name>
    <dbReference type="NCBI Taxonomy" id="2772509"/>
    <lineage>
        <taxon>Bacteria</taxon>
        <taxon>Bacillati</taxon>
        <taxon>Bacillota</taxon>
        <taxon>Bacilli</taxon>
        <taxon>Bacillales</taxon>
        <taxon>Paenibacillaceae</taxon>
        <taxon>Paenibacillus</taxon>
    </lineage>
</organism>
<dbReference type="Pfam" id="PF03435">
    <property type="entry name" value="Sacchrp_dh_NADP"/>
    <property type="match status" value="1"/>
</dbReference>
<dbReference type="AlphaFoldDB" id="A0A927GSQ2"/>
<reference evidence="2" key="1">
    <citation type="submission" date="2020-09" db="EMBL/GenBank/DDBJ databases">
        <title>A novel bacterium of genus Paenibacillus, isolated from South China Sea.</title>
        <authorList>
            <person name="Huang H."/>
            <person name="Mo K."/>
            <person name="Hu Y."/>
        </authorList>
    </citation>
    <scope>NUCLEOTIDE SEQUENCE</scope>
    <source>
        <strain evidence="2">IB182496</strain>
    </source>
</reference>
<dbReference type="RefSeq" id="WP_190919035.1">
    <property type="nucleotide sequence ID" value="NZ_JACXIZ010000025.1"/>
</dbReference>
<dbReference type="Gene3D" id="3.40.50.720">
    <property type="entry name" value="NAD(P)-binding Rossmann-like Domain"/>
    <property type="match status" value="1"/>
</dbReference>
<dbReference type="Proteomes" id="UP000621560">
    <property type="component" value="Unassembled WGS sequence"/>
</dbReference>
<protein>
    <submittedName>
        <fullName evidence="2">Saccharopine dehydrogenase NADP-binding domain-containing protein</fullName>
    </submittedName>
</protein>
<evidence type="ECO:0000313" key="2">
    <source>
        <dbReference type="EMBL" id="MBD2846526.1"/>
    </source>
</evidence>
<keyword evidence="3" id="KW-1185">Reference proteome</keyword>
<name>A0A927GSQ2_9BACL</name>
<evidence type="ECO:0000313" key="3">
    <source>
        <dbReference type="Proteomes" id="UP000621560"/>
    </source>
</evidence>
<sequence>MKDEIVVIGGYGNVGGLISRALGARWPGKVYAAGRNLSRATQFTSATFGQIKPLMVDVQDDAHARLPAKTRLVVMCLDLQDTRFAERCLHHGIDYVDVSSNLDCFNKMEQIQQQGKLWSATAVLSVGLAPGLSNLMAKAAARLLEQTARIDIAVLLGLGDVHGRAAMEWTVDSLHTVYSVMEQGQALQVRSFTDPKRFQFGAHPEHPVGFHLFKL</sequence>
<gene>
    <name evidence="2" type="ORF">IDH44_15100</name>
</gene>
<feature type="domain" description="Saccharopine dehydrogenase NADP binding" evidence="1">
    <location>
        <begin position="5"/>
        <end position="101"/>
    </location>
</feature>
<accession>A0A927GSQ2</accession>